<keyword evidence="3" id="KW-1185">Reference proteome</keyword>
<dbReference type="Proteomes" id="UP000031623">
    <property type="component" value="Chromosome"/>
</dbReference>
<accession>A0A090ANN4</accession>
<dbReference type="PANTHER" id="PTHR35400">
    <property type="entry name" value="SLR1083 PROTEIN"/>
    <property type="match status" value="1"/>
</dbReference>
<dbReference type="Gene3D" id="3.90.1570.10">
    <property type="entry name" value="tt1808, chain A"/>
    <property type="match status" value="1"/>
</dbReference>
<proteinExistence type="predicted"/>
<dbReference type="OrthoDB" id="9799703at2"/>
<gene>
    <name evidence="2" type="ORF">THII_2733</name>
</gene>
<dbReference type="CDD" id="cd06260">
    <property type="entry name" value="DUF820-like"/>
    <property type="match status" value="1"/>
</dbReference>
<organism evidence="2 3">
    <name type="scientific">Thioploca ingrica</name>
    <dbReference type="NCBI Taxonomy" id="40754"/>
    <lineage>
        <taxon>Bacteria</taxon>
        <taxon>Pseudomonadati</taxon>
        <taxon>Pseudomonadota</taxon>
        <taxon>Gammaproteobacteria</taxon>
        <taxon>Thiotrichales</taxon>
        <taxon>Thiotrichaceae</taxon>
        <taxon>Thioploca</taxon>
    </lineage>
</organism>
<protein>
    <recommendedName>
        <fullName evidence="1">Putative restriction endonuclease domain-containing protein</fullName>
    </recommendedName>
</protein>
<evidence type="ECO:0000313" key="2">
    <source>
        <dbReference type="EMBL" id="BAP57030.1"/>
    </source>
</evidence>
<dbReference type="SUPFAM" id="SSF52980">
    <property type="entry name" value="Restriction endonuclease-like"/>
    <property type="match status" value="1"/>
</dbReference>
<evidence type="ECO:0000313" key="3">
    <source>
        <dbReference type="Proteomes" id="UP000031623"/>
    </source>
</evidence>
<dbReference type="EMBL" id="AP014633">
    <property type="protein sequence ID" value="BAP57030.1"/>
    <property type="molecule type" value="Genomic_DNA"/>
</dbReference>
<dbReference type="AlphaFoldDB" id="A0A090ANN4"/>
<dbReference type="Pfam" id="PF05685">
    <property type="entry name" value="Uma2"/>
    <property type="match status" value="1"/>
</dbReference>
<sequence length="187" mass="21131">MMNTLSIPKHSFTVEEFHNMTAVFGEDAKVELIAGDILDMAPIGNRHLMYVDHLTDLLVPQVRSVATVRVQGSIRLHDRSEPQPDLVILRGRPKDYANRYAIPSDVLFLIEVADSSFQYDKQIKVPLYARHGIMETWLFDLQRTVVEVYRHPQASGYATLQTLDSQAQLSPLALPEVVLSLADLFSN</sequence>
<dbReference type="InterPro" id="IPR008538">
    <property type="entry name" value="Uma2"/>
</dbReference>
<dbReference type="HOGENOM" id="CLU_076312_2_0_6"/>
<dbReference type="InterPro" id="IPR012296">
    <property type="entry name" value="Nuclease_put_TT1808"/>
</dbReference>
<dbReference type="KEGG" id="tig:THII_2733"/>
<dbReference type="STRING" id="40754.THII_2733"/>
<feature type="domain" description="Putative restriction endonuclease" evidence="1">
    <location>
        <begin position="14"/>
        <end position="181"/>
    </location>
</feature>
<dbReference type="PANTHER" id="PTHR35400:SF3">
    <property type="entry name" value="SLL1072 PROTEIN"/>
    <property type="match status" value="1"/>
</dbReference>
<name>A0A090ANN4_9GAMM</name>
<dbReference type="InterPro" id="IPR011335">
    <property type="entry name" value="Restrct_endonuc-II-like"/>
</dbReference>
<evidence type="ECO:0000259" key="1">
    <source>
        <dbReference type="Pfam" id="PF05685"/>
    </source>
</evidence>
<reference evidence="2 3" key="1">
    <citation type="journal article" date="2014" name="ISME J.">
        <title>Ecophysiology of Thioploca ingrica as revealed by the complete genome sequence supplemented with proteomic evidence.</title>
        <authorList>
            <person name="Kojima H."/>
            <person name="Ogura Y."/>
            <person name="Yamamoto N."/>
            <person name="Togashi T."/>
            <person name="Mori H."/>
            <person name="Watanabe T."/>
            <person name="Nemoto F."/>
            <person name="Kurokawa K."/>
            <person name="Hayashi T."/>
            <person name="Fukui M."/>
        </authorList>
    </citation>
    <scope>NUCLEOTIDE SEQUENCE [LARGE SCALE GENOMIC DNA]</scope>
</reference>